<organism evidence="1 2">
    <name type="scientific">Niveibacterium microcysteis</name>
    <dbReference type="NCBI Taxonomy" id="2811415"/>
    <lineage>
        <taxon>Bacteria</taxon>
        <taxon>Pseudomonadati</taxon>
        <taxon>Pseudomonadota</taxon>
        <taxon>Betaproteobacteria</taxon>
        <taxon>Rhodocyclales</taxon>
        <taxon>Rhodocyclaceae</taxon>
        <taxon>Niveibacterium</taxon>
    </lineage>
</organism>
<sequence>MRLIVILIVLAIVGWLAASNLKNQGAAVSNAARQAGVEVSQSATPREQVEAVGKAVEKIQEQEAEKRQQILDQAEGGTK</sequence>
<keyword evidence="2" id="KW-1185">Reference proteome</keyword>
<proteinExistence type="predicted"/>
<gene>
    <name evidence="1" type="ORF">JY500_03960</name>
</gene>
<reference evidence="1 2" key="1">
    <citation type="submission" date="2021-02" db="EMBL/GenBank/DDBJ databases">
        <title>Niveibacterium changnyeongensis HC41.</title>
        <authorList>
            <person name="Kang M."/>
        </authorList>
    </citation>
    <scope>NUCLEOTIDE SEQUENCE [LARGE SCALE GENOMIC DNA]</scope>
    <source>
        <strain evidence="1 2">HC41</strain>
    </source>
</reference>
<dbReference type="RefSeq" id="WP_172204607.1">
    <property type="nucleotide sequence ID" value="NZ_CP071060.1"/>
</dbReference>
<name>A0ABX7M7U6_9RHOO</name>
<dbReference type="EMBL" id="CP071060">
    <property type="protein sequence ID" value="QSI77820.1"/>
    <property type="molecule type" value="Genomic_DNA"/>
</dbReference>
<evidence type="ECO:0000313" key="2">
    <source>
        <dbReference type="Proteomes" id="UP000663570"/>
    </source>
</evidence>
<accession>A0ABX7M7U6</accession>
<protein>
    <submittedName>
        <fullName evidence="1">Uncharacterized protein</fullName>
    </submittedName>
</protein>
<evidence type="ECO:0000313" key="1">
    <source>
        <dbReference type="EMBL" id="QSI77820.1"/>
    </source>
</evidence>
<dbReference type="Proteomes" id="UP000663570">
    <property type="component" value="Chromosome"/>
</dbReference>